<dbReference type="Pfam" id="PF22091">
    <property type="entry name" value="DUF6941"/>
    <property type="match status" value="1"/>
</dbReference>
<dbReference type="EMBL" id="CADCTP010000407">
    <property type="protein sequence ID" value="CAA9289239.1"/>
    <property type="molecule type" value="Genomic_DNA"/>
</dbReference>
<accession>A0A6J4JW81</accession>
<organism evidence="1">
    <name type="scientific">uncultured Mycobacteriales bacterium</name>
    <dbReference type="NCBI Taxonomy" id="581187"/>
    <lineage>
        <taxon>Bacteria</taxon>
        <taxon>Bacillati</taxon>
        <taxon>Actinomycetota</taxon>
        <taxon>Actinomycetes</taxon>
        <taxon>Mycobacteriales</taxon>
        <taxon>environmental samples</taxon>
    </lineage>
</organism>
<dbReference type="InterPro" id="IPR054221">
    <property type="entry name" value="DUF6941"/>
</dbReference>
<protein>
    <submittedName>
        <fullName evidence="1">Uncharacterized protein</fullName>
    </submittedName>
</protein>
<reference evidence="1" key="1">
    <citation type="submission" date="2020-02" db="EMBL/GenBank/DDBJ databases">
        <authorList>
            <person name="Meier V. D."/>
        </authorList>
    </citation>
    <scope>NUCLEOTIDE SEQUENCE</scope>
    <source>
        <strain evidence="1">AVDCRST_MAG41</strain>
    </source>
</reference>
<proteinExistence type="predicted"/>
<evidence type="ECO:0000313" key="1">
    <source>
        <dbReference type="EMBL" id="CAA9289239.1"/>
    </source>
</evidence>
<name>A0A6J4JW81_9ACTN</name>
<dbReference type="AlphaFoldDB" id="A0A6J4JW81"/>
<sequence>MNVTVLLCDAAQEVNGKLYILGGGWSVTGPGPFQSALAMKFEVPWDQANRPHELNIHLVDEDGAAVRAPGPAGSQEVRIQGQFEVGRPPGLVPGVPLDTPMVIDIPPIDLAPGRRYTWVVEIDGQTEDHWRASFSLRPGPEPV</sequence>
<gene>
    <name evidence="1" type="ORF">AVDCRST_MAG41-4257</name>
</gene>